<reference evidence="2 3" key="1">
    <citation type="submission" date="2016-09" db="EMBL/GenBank/DDBJ databases">
        <title>Metabolic pathway, cell adaptation mechanisms and a novel monoxygenase revealed through proteogenomic-transcription analysis of a Sphingomonas haloaromaticamans strain degrading the fungicide ortho-phenylphenol.</title>
        <authorList>
            <person name="Perruchon C."/>
            <person name="Papadopoulou E.S."/>
            <person name="Rousidou C."/>
            <person name="Vasileiadis S."/>
            <person name="Tanou G."/>
            <person name="Amoutzias G."/>
            <person name="Molassiotis A."/>
            <person name="Karpouzas D.G."/>
        </authorList>
    </citation>
    <scope>NUCLEOTIDE SEQUENCE [LARGE SCALE GENOMIC DNA]</scope>
    <source>
        <strain evidence="2 3">P3</strain>
    </source>
</reference>
<proteinExistence type="predicted"/>
<feature type="transmembrane region" description="Helical" evidence="1">
    <location>
        <begin position="21"/>
        <end position="44"/>
    </location>
</feature>
<keyword evidence="1" id="KW-0812">Transmembrane</keyword>
<keyword evidence="1" id="KW-0472">Membrane</keyword>
<feature type="transmembrane region" description="Helical" evidence="1">
    <location>
        <begin position="64"/>
        <end position="96"/>
    </location>
</feature>
<dbReference type="OrthoDB" id="5405464at2"/>
<sequence>MNEPGTSPQAGFDLNHPTIIALLYLGSFVVGITALIGLILAYVWRGEAGSGWETSHYTFHIRTFWIALVAACVSTVLMLVLIGFIGFVVIGIWVVVRTVLALLAAQKRQPIANPESWLW</sequence>
<comment type="caution">
    <text evidence="2">The sequence shown here is derived from an EMBL/GenBank/DDBJ whole genome shotgun (WGS) entry which is preliminary data.</text>
</comment>
<evidence type="ECO:0000256" key="1">
    <source>
        <dbReference type="SAM" id="Phobius"/>
    </source>
</evidence>
<accession>A0A1S1H8E1</accession>
<dbReference type="RefSeq" id="WP_015459004.1">
    <property type="nucleotide sequence ID" value="NZ_MIPT01000001.1"/>
</dbReference>
<organism evidence="2 3">
    <name type="scientific">Edaphosphingomonas haloaromaticamans</name>
    <dbReference type="NCBI Taxonomy" id="653954"/>
    <lineage>
        <taxon>Bacteria</taxon>
        <taxon>Pseudomonadati</taxon>
        <taxon>Pseudomonadota</taxon>
        <taxon>Alphaproteobacteria</taxon>
        <taxon>Sphingomonadales</taxon>
        <taxon>Rhizorhabdaceae</taxon>
        <taxon>Edaphosphingomonas</taxon>
    </lineage>
</organism>
<evidence type="ECO:0000313" key="2">
    <source>
        <dbReference type="EMBL" id="OHT18364.1"/>
    </source>
</evidence>
<keyword evidence="1" id="KW-1133">Transmembrane helix</keyword>
<keyword evidence="3" id="KW-1185">Reference proteome</keyword>
<evidence type="ECO:0000313" key="3">
    <source>
        <dbReference type="Proteomes" id="UP000179467"/>
    </source>
</evidence>
<dbReference type="EMBL" id="MIPT01000001">
    <property type="protein sequence ID" value="OHT18364.1"/>
    <property type="molecule type" value="Genomic_DNA"/>
</dbReference>
<name>A0A1S1H8E1_9SPHN</name>
<evidence type="ECO:0008006" key="4">
    <source>
        <dbReference type="Google" id="ProtNLM"/>
    </source>
</evidence>
<protein>
    <recommendedName>
        <fullName evidence="4">Transmembrane protein</fullName>
    </recommendedName>
</protein>
<dbReference type="Proteomes" id="UP000179467">
    <property type="component" value="Unassembled WGS sequence"/>
</dbReference>
<gene>
    <name evidence="2" type="ORF">BHE75_00335</name>
</gene>
<dbReference type="AlphaFoldDB" id="A0A1S1H8E1"/>